<feature type="domain" description="Cas12f1-like TNB" evidence="6">
    <location>
        <begin position="99"/>
        <end position="177"/>
    </location>
</feature>
<keyword evidence="3" id="KW-0238">DNA-binding</keyword>
<dbReference type="Pfam" id="PF07282">
    <property type="entry name" value="Cas12f1-like_TNB"/>
    <property type="match status" value="1"/>
</dbReference>
<comment type="caution">
    <text evidence="7">The sequence shown here is derived from an EMBL/GenBank/DDBJ whole genome shotgun (WGS) entry which is preliminary data.</text>
</comment>
<accession>A0ABX1MDW5</accession>
<evidence type="ECO:0000256" key="3">
    <source>
        <dbReference type="ARBA" id="ARBA00023125"/>
    </source>
</evidence>
<keyword evidence="2" id="KW-0815">Transposition</keyword>
<evidence type="ECO:0000259" key="5">
    <source>
        <dbReference type="Pfam" id="PF01385"/>
    </source>
</evidence>
<name>A0ABX1MDW5_9CYAN</name>
<evidence type="ECO:0000256" key="4">
    <source>
        <dbReference type="ARBA" id="ARBA00023172"/>
    </source>
</evidence>
<evidence type="ECO:0000259" key="6">
    <source>
        <dbReference type="Pfam" id="PF07282"/>
    </source>
</evidence>
<reference evidence="7 8" key="1">
    <citation type="submission" date="2018-06" db="EMBL/GenBank/DDBJ databases">
        <title>Comparative genomics of Brasilonema spp. strains.</title>
        <authorList>
            <person name="Alvarenga D.O."/>
            <person name="Fiore M.F."/>
            <person name="Varani A.M."/>
        </authorList>
    </citation>
    <scope>NUCLEOTIDE SEQUENCE [LARGE SCALE GENOMIC DNA]</scope>
    <source>
        <strain evidence="7 8">UFV-OR1</strain>
    </source>
</reference>
<keyword evidence="4" id="KW-0233">DNA recombination</keyword>
<dbReference type="Pfam" id="PF01385">
    <property type="entry name" value="OrfB_IS605"/>
    <property type="match status" value="1"/>
</dbReference>
<feature type="domain" description="Probable transposase IS891/IS1136/IS1341" evidence="5">
    <location>
        <begin position="11"/>
        <end position="76"/>
    </location>
</feature>
<evidence type="ECO:0000256" key="2">
    <source>
        <dbReference type="ARBA" id="ARBA00022578"/>
    </source>
</evidence>
<evidence type="ECO:0000313" key="7">
    <source>
        <dbReference type="EMBL" id="NMF66847.1"/>
    </source>
</evidence>
<gene>
    <name evidence="7" type="ORF">DP115_30520</name>
</gene>
<proteinExistence type="inferred from homology"/>
<evidence type="ECO:0000313" key="8">
    <source>
        <dbReference type="Proteomes" id="UP000762253"/>
    </source>
</evidence>
<dbReference type="EMBL" id="QMEC01000190">
    <property type="protein sequence ID" value="NMF66847.1"/>
    <property type="molecule type" value="Genomic_DNA"/>
</dbReference>
<dbReference type="InterPro" id="IPR001959">
    <property type="entry name" value="Transposase"/>
</dbReference>
<sequence length="207" mass="23393">MIKGVLYPDLVSINQYYNQRSSKLKSQLKGSQHTSKRIQQLSKKRSFQVDDYLHKASRLIINHLIANQIGTLVIGQNPFWKQQVLMGKRNNQNFVFIPHASFVELLSYKARLVGIKTIIHEESYTSLADFLKFDPIPVYVQAHCKLVTFSGKRIQRGVYRSGTGVLIHADVNASFNILRKVIPTAFSQGIEGVVVRPVSVTPDKQAA</sequence>
<dbReference type="Proteomes" id="UP000762253">
    <property type="component" value="Unassembled WGS sequence"/>
</dbReference>
<dbReference type="NCBIfam" id="NF040570">
    <property type="entry name" value="guided_TnpB"/>
    <property type="match status" value="1"/>
</dbReference>
<comment type="similarity">
    <text evidence="1">In the C-terminal section; belongs to the transposase 35 family.</text>
</comment>
<protein>
    <recommendedName>
        <fullName evidence="9">Transposase</fullName>
    </recommendedName>
</protein>
<evidence type="ECO:0008006" key="9">
    <source>
        <dbReference type="Google" id="ProtNLM"/>
    </source>
</evidence>
<dbReference type="InterPro" id="IPR010095">
    <property type="entry name" value="Cas12f1-like_TNB"/>
</dbReference>
<dbReference type="NCBIfam" id="TIGR01766">
    <property type="entry name" value="IS200/IS605 family accessory protein TnpB-like domain"/>
    <property type="match status" value="1"/>
</dbReference>
<keyword evidence="8" id="KW-1185">Reference proteome</keyword>
<organism evidence="7 8">
    <name type="scientific">Brasilonema octagenarum UFV-OR1</name>
    <dbReference type="NCBI Taxonomy" id="417115"/>
    <lineage>
        <taxon>Bacteria</taxon>
        <taxon>Bacillati</taxon>
        <taxon>Cyanobacteriota</taxon>
        <taxon>Cyanophyceae</taxon>
        <taxon>Nostocales</taxon>
        <taxon>Scytonemataceae</taxon>
        <taxon>Brasilonema</taxon>
        <taxon>Octagenarum group</taxon>
    </lineage>
</organism>
<evidence type="ECO:0000256" key="1">
    <source>
        <dbReference type="ARBA" id="ARBA00008761"/>
    </source>
</evidence>